<sequence length="330" mass="35282">MPTIPSTSVPLDPLTSVALPELDFFSGERLVDGPTPDPDDDDVIFVQPESGMISQDTLSQCPPQAIAKPHNVDPASLILHSPSSIIGTPFDPSPRFEYPFPSAEAPTDVVQELHPIVPSFHLISPVPAFPSIMPPLPLPGPLPLSTVTVPPVKLRPKTRNFSPTHPKLQARDPPVPPGLKQKLHLNGIGATATIKIQGFDITSLTLPSRSGVGRARGVSLSTLTKHANEPLGDAQIFNSRPETASVTKAGGIGEKQARVANKWKRHTLARCERDREFVVEAQAGAKHEPVEYSAATVAVVDILGGRPTRVPTRPPIPYVQPGVAPSHRPS</sequence>
<dbReference type="AlphaFoldDB" id="A0A5K1JVR5"/>
<feature type="region of interest" description="Disordered" evidence="1">
    <location>
        <begin position="308"/>
        <end position="330"/>
    </location>
</feature>
<reference evidence="2" key="1">
    <citation type="submission" date="2019-10" db="EMBL/GenBank/DDBJ databases">
        <authorList>
            <person name="Nor Muhammad N."/>
        </authorList>
    </citation>
    <scope>NUCLEOTIDE SEQUENCE</scope>
</reference>
<proteinExistence type="predicted"/>
<dbReference type="EMBL" id="LR724557">
    <property type="protein sequence ID" value="VWO95159.1"/>
    <property type="molecule type" value="Genomic_DNA"/>
</dbReference>
<accession>A0A5K1JVR5</accession>
<evidence type="ECO:0000256" key="1">
    <source>
        <dbReference type="SAM" id="MobiDB-lite"/>
    </source>
</evidence>
<feature type="region of interest" description="Disordered" evidence="1">
    <location>
        <begin position="156"/>
        <end position="176"/>
    </location>
</feature>
<name>A0A5K1JVR5_9APHY</name>
<gene>
    <name evidence="2" type="primary">I1RS37</name>
</gene>
<evidence type="ECO:0000313" key="2">
    <source>
        <dbReference type="EMBL" id="VWO95159.1"/>
    </source>
</evidence>
<protein>
    <submittedName>
        <fullName evidence="2">Fork-head domain-containing protein</fullName>
    </submittedName>
</protein>
<organism evidence="2">
    <name type="scientific">Ganoderma boninense</name>
    <dbReference type="NCBI Taxonomy" id="34458"/>
    <lineage>
        <taxon>Eukaryota</taxon>
        <taxon>Fungi</taxon>
        <taxon>Dikarya</taxon>
        <taxon>Basidiomycota</taxon>
        <taxon>Agaricomycotina</taxon>
        <taxon>Agaricomycetes</taxon>
        <taxon>Polyporales</taxon>
        <taxon>Polyporaceae</taxon>
        <taxon>Ganoderma</taxon>
    </lineage>
</organism>